<dbReference type="PANTHER" id="PTHR43451">
    <property type="entry name" value="ACETYLTRANSFERASE (GNAT) FAMILY PROTEIN"/>
    <property type="match status" value="1"/>
</dbReference>
<dbReference type="eggNOG" id="COG0456">
    <property type="taxonomic scope" value="Bacteria"/>
</dbReference>
<protein>
    <recommendedName>
        <fullName evidence="1">N-acetyltransferase domain-containing protein</fullName>
    </recommendedName>
</protein>
<dbReference type="RefSeq" id="WP_007617465.1">
    <property type="nucleotide sequence ID" value="NZ_BAEO01000013.1"/>
</dbReference>
<proteinExistence type="predicted"/>
<dbReference type="Proteomes" id="UP000006327">
    <property type="component" value="Unassembled WGS sequence"/>
</dbReference>
<name>K6XBQ3_9ALTE</name>
<organism evidence="2 3">
    <name type="scientific">Paraglaciecola arctica BSs20135</name>
    <dbReference type="NCBI Taxonomy" id="493475"/>
    <lineage>
        <taxon>Bacteria</taxon>
        <taxon>Pseudomonadati</taxon>
        <taxon>Pseudomonadota</taxon>
        <taxon>Gammaproteobacteria</taxon>
        <taxon>Alteromonadales</taxon>
        <taxon>Alteromonadaceae</taxon>
        <taxon>Paraglaciecola</taxon>
    </lineage>
</organism>
<feature type="domain" description="N-acetyltransferase" evidence="1">
    <location>
        <begin position="1"/>
        <end position="154"/>
    </location>
</feature>
<accession>K6XBQ3</accession>
<dbReference type="OrthoDB" id="5355033at2"/>
<dbReference type="GO" id="GO:0016747">
    <property type="term" value="F:acyltransferase activity, transferring groups other than amino-acyl groups"/>
    <property type="evidence" value="ECO:0007669"/>
    <property type="project" value="InterPro"/>
</dbReference>
<comment type="caution">
    <text evidence="2">The sequence shown here is derived from an EMBL/GenBank/DDBJ whole genome shotgun (WGS) entry which is preliminary data.</text>
</comment>
<dbReference type="EMBL" id="BAEO01000013">
    <property type="protein sequence ID" value="GAC18064.1"/>
    <property type="molecule type" value="Genomic_DNA"/>
</dbReference>
<dbReference type="InterPro" id="IPR052564">
    <property type="entry name" value="N-acetyltrans/Recomb-assoc"/>
</dbReference>
<dbReference type="PROSITE" id="PS51186">
    <property type="entry name" value="GNAT"/>
    <property type="match status" value="1"/>
</dbReference>
<evidence type="ECO:0000259" key="1">
    <source>
        <dbReference type="PROSITE" id="PS51186"/>
    </source>
</evidence>
<dbReference type="Gene3D" id="3.40.630.30">
    <property type="match status" value="1"/>
</dbReference>
<dbReference type="SUPFAM" id="SSF55729">
    <property type="entry name" value="Acyl-CoA N-acyltransferases (Nat)"/>
    <property type="match status" value="1"/>
</dbReference>
<dbReference type="AlphaFoldDB" id="K6XBQ3"/>
<evidence type="ECO:0000313" key="3">
    <source>
        <dbReference type="Proteomes" id="UP000006327"/>
    </source>
</evidence>
<dbReference type="Pfam" id="PF13673">
    <property type="entry name" value="Acetyltransf_10"/>
    <property type="match status" value="1"/>
</dbReference>
<sequence length="155" mass="17900">MEIRSYHLGEEHEIWQLSNQTIHNVNAQHYSQKQLDAWSPALFDKTLWNNKLAKLNSFVCIKDKKIVGYSDLQSSGYIDHFFCHHLYQRQGIGAALMAHIHTLAKQQHITQLSADVSITAKLFFEGKGFKVVKQQVVPIRGQKLSNFKMMKSLLF</sequence>
<dbReference type="STRING" id="493475.GARC_1083"/>
<dbReference type="InterPro" id="IPR016181">
    <property type="entry name" value="Acyl_CoA_acyltransferase"/>
</dbReference>
<gene>
    <name evidence="2" type="ORF">GARC_1083</name>
</gene>
<reference evidence="2 3" key="1">
    <citation type="journal article" date="2017" name="Antonie Van Leeuwenhoek">
        <title>Rhizobium rhizosphaerae sp. nov., a novel species isolated from rice rhizosphere.</title>
        <authorList>
            <person name="Zhao J.J."/>
            <person name="Zhang J."/>
            <person name="Zhang R.J."/>
            <person name="Zhang C.W."/>
            <person name="Yin H.Q."/>
            <person name="Zhang X.X."/>
        </authorList>
    </citation>
    <scope>NUCLEOTIDE SEQUENCE [LARGE SCALE GENOMIC DNA]</scope>
    <source>
        <strain evidence="2 3">BSs20135</strain>
    </source>
</reference>
<dbReference type="CDD" id="cd04301">
    <property type="entry name" value="NAT_SF"/>
    <property type="match status" value="1"/>
</dbReference>
<dbReference type="PANTHER" id="PTHR43451:SF1">
    <property type="entry name" value="ACETYLTRANSFERASE"/>
    <property type="match status" value="1"/>
</dbReference>
<dbReference type="InterPro" id="IPR000182">
    <property type="entry name" value="GNAT_dom"/>
</dbReference>
<keyword evidence="3" id="KW-1185">Reference proteome</keyword>
<evidence type="ECO:0000313" key="2">
    <source>
        <dbReference type="EMBL" id="GAC18064.1"/>
    </source>
</evidence>